<organism evidence="2 3">
    <name type="scientific">Pleomassaria siparia CBS 279.74</name>
    <dbReference type="NCBI Taxonomy" id="1314801"/>
    <lineage>
        <taxon>Eukaryota</taxon>
        <taxon>Fungi</taxon>
        <taxon>Dikarya</taxon>
        <taxon>Ascomycota</taxon>
        <taxon>Pezizomycotina</taxon>
        <taxon>Dothideomycetes</taxon>
        <taxon>Pleosporomycetidae</taxon>
        <taxon>Pleosporales</taxon>
        <taxon>Pleomassariaceae</taxon>
        <taxon>Pleomassaria</taxon>
    </lineage>
</organism>
<dbReference type="AlphaFoldDB" id="A0A6G1KNQ9"/>
<evidence type="ECO:0000256" key="1">
    <source>
        <dbReference type="SAM" id="MobiDB-lite"/>
    </source>
</evidence>
<reference evidence="2" key="1">
    <citation type="journal article" date="2020" name="Stud. Mycol.">
        <title>101 Dothideomycetes genomes: a test case for predicting lifestyles and emergence of pathogens.</title>
        <authorList>
            <person name="Haridas S."/>
            <person name="Albert R."/>
            <person name="Binder M."/>
            <person name="Bloem J."/>
            <person name="Labutti K."/>
            <person name="Salamov A."/>
            <person name="Andreopoulos B."/>
            <person name="Baker S."/>
            <person name="Barry K."/>
            <person name="Bills G."/>
            <person name="Bluhm B."/>
            <person name="Cannon C."/>
            <person name="Castanera R."/>
            <person name="Culley D."/>
            <person name="Daum C."/>
            <person name="Ezra D."/>
            <person name="Gonzalez J."/>
            <person name="Henrissat B."/>
            <person name="Kuo A."/>
            <person name="Liang C."/>
            <person name="Lipzen A."/>
            <person name="Lutzoni F."/>
            <person name="Magnuson J."/>
            <person name="Mondo S."/>
            <person name="Nolan M."/>
            <person name="Ohm R."/>
            <person name="Pangilinan J."/>
            <person name="Park H.-J."/>
            <person name="Ramirez L."/>
            <person name="Alfaro M."/>
            <person name="Sun H."/>
            <person name="Tritt A."/>
            <person name="Yoshinaga Y."/>
            <person name="Zwiers L.-H."/>
            <person name="Turgeon B."/>
            <person name="Goodwin S."/>
            <person name="Spatafora J."/>
            <person name="Crous P."/>
            <person name="Grigoriev I."/>
        </authorList>
    </citation>
    <scope>NUCLEOTIDE SEQUENCE</scope>
    <source>
        <strain evidence="2">CBS 279.74</strain>
    </source>
</reference>
<gene>
    <name evidence="2" type="ORF">K504DRAFT_488341</name>
</gene>
<protein>
    <submittedName>
        <fullName evidence="2">Uncharacterized protein</fullName>
    </submittedName>
</protein>
<dbReference type="Proteomes" id="UP000799428">
    <property type="component" value="Unassembled WGS sequence"/>
</dbReference>
<evidence type="ECO:0000313" key="2">
    <source>
        <dbReference type="EMBL" id="KAF2714112.1"/>
    </source>
</evidence>
<feature type="region of interest" description="Disordered" evidence="1">
    <location>
        <begin position="211"/>
        <end position="259"/>
    </location>
</feature>
<sequence length="321" mass="35326">MCLPSPRYKVFCFPSLKAHKPSLLLSTSALISATYKVLLDFYHYYYYFHHYHHHHYDYHHYYYFHYFHNYHNYHNYHTTTTTTTKMPGLSSSRYASKSSAKATPVVVAAAVQSAPATTFVSYQKEMATAATHIVVAAMQSPPATTTSISYQKEMATAAKSPVPAPATLPATLPKSAPTTVWSDMNDDDDDEGLAPIQVKFPAAAVKPVEPAPVATPAATPAVAPTAPKKGGLMGSRYSNKPYPRAAPANTTNTTAPKSLTGKTIKASEEVYTLPPLNGLSKEEYYNLVQCCAGKKVTESQWYKWTEGQIDRRAPGTWGART</sequence>
<feature type="compositionally biased region" description="Low complexity" evidence="1">
    <location>
        <begin position="245"/>
        <end position="256"/>
    </location>
</feature>
<evidence type="ECO:0000313" key="3">
    <source>
        <dbReference type="Proteomes" id="UP000799428"/>
    </source>
</evidence>
<feature type="region of interest" description="Disordered" evidence="1">
    <location>
        <begin position="161"/>
        <end position="193"/>
    </location>
</feature>
<dbReference type="EMBL" id="MU005765">
    <property type="protein sequence ID" value="KAF2714112.1"/>
    <property type="molecule type" value="Genomic_DNA"/>
</dbReference>
<accession>A0A6G1KNQ9</accession>
<feature type="compositionally biased region" description="Low complexity" evidence="1">
    <location>
        <begin position="165"/>
        <end position="179"/>
    </location>
</feature>
<name>A0A6G1KNQ9_9PLEO</name>
<keyword evidence="3" id="KW-1185">Reference proteome</keyword>
<proteinExistence type="predicted"/>
<feature type="compositionally biased region" description="Low complexity" evidence="1">
    <location>
        <begin position="211"/>
        <end position="229"/>
    </location>
</feature>